<name>A0A317KW54_9BACI</name>
<protein>
    <recommendedName>
        <fullName evidence="3">Spore coat protein</fullName>
    </recommendedName>
</protein>
<keyword evidence="2" id="KW-1185">Reference proteome</keyword>
<organism evidence="1 2">
    <name type="scientific">Gracilibacillus dipsosauri</name>
    <dbReference type="NCBI Taxonomy" id="178340"/>
    <lineage>
        <taxon>Bacteria</taxon>
        <taxon>Bacillati</taxon>
        <taxon>Bacillota</taxon>
        <taxon>Bacilli</taxon>
        <taxon>Bacillales</taxon>
        <taxon>Bacillaceae</taxon>
        <taxon>Gracilibacillus</taxon>
    </lineage>
</organism>
<dbReference type="AlphaFoldDB" id="A0A317KW54"/>
<comment type="caution">
    <text evidence="1">The sequence shown here is derived from an EMBL/GenBank/DDBJ whole genome shotgun (WGS) entry which is preliminary data.</text>
</comment>
<dbReference type="Proteomes" id="UP000245624">
    <property type="component" value="Unassembled WGS sequence"/>
</dbReference>
<reference evidence="1 2" key="1">
    <citation type="submission" date="2018-05" db="EMBL/GenBank/DDBJ databases">
        <title>Genomic analysis of Gracilibacillus dipsosauri DD1 reveals novel features of a salt-tolerant amylase.</title>
        <authorList>
            <person name="Deutch C.E."/>
            <person name="Yang S."/>
        </authorList>
    </citation>
    <scope>NUCLEOTIDE SEQUENCE [LARGE SCALE GENOMIC DNA]</scope>
    <source>
        <strain evidence="1 2">DD1</strain>
    </source>
</reference>
<dbReference type="RefSeq" id="WP_054860597.1">
    <property type="nucleotide sequence ID" value="NZ_QGTD01000013.1"/>
</dbReference>
<gene>
    <name evidence="1" type="ORF">DLJ74_14455</name>
</gene>
<evidence type="ECO:0000313" key="2">
    <source>
        <dbReference type="Proteomes" id="UP000245624"/>
    </source>
</evidence>
<evidence type="ECO:0000313" key="1">
    <source>
        <dbReference type="EMBL" id="PWU67655.1"/>
    </source>
</evidence>
<dbReference type="OrthoDB" id="2452736at2"/>
<proteinExistence type="predicted"/>
<accession>A0A317KW54</accession>
<sequence length="175" mass="20455">MNSLPAIDLGLMSEHLLAHDGVIHKLVYYQNLVTSTELQNILKLQEEVMRTHVWIMLAFINPSYHNDIEVPQLSTFEQKYNFQRAGNDENNKWVALESHSTAKNMSIENYQSAMLMKNMNVKNAHIEMALQQNQIKEKYANYIKKMGWDFVPKATTEAQISTFLHFNYLLNRHLI</sequence>
<evidence type="ECO:0008006" key="3">
    <source>
        <dbReference type="Google" id="ProtNLM"/>
    </source>
</evidence>
<dbReference type="EMBL" id="QGTD01000013">
    <property type="protein sequence ID" value="PWU67655.1"/>
    <property type="molecule type" value="Genomic_DNA"/>
</dbReference>